<feature type="domain" description="HNH nuclease" evidence="1">
    <location>
        <begin position="315"/>
        <end position="365"/>
    </location>
</feature>
<dbReference type="OrthoDB" id="5241234at2"/>
<reference evidence="2 3" key="1">
    <citation type="submission" date="2016-06" db="EMBL/GenBank/DDBJ databases">
        <authorList>
            <person name="Kjaerup R.B."/>
            <person name="Dalgaard T.S."/>
            <person name="Juul-Madsen H.R."/>
        </authorList>
    </citation>
    <scope>NUCLEOTIDE SEQUENCE [LARGE SCALE GENOMIC DNA]</scope>
    <source>
        <strain evidence="2 3">1127319.6</strain>
    </source>
</reference>
<name>A0A1A3HA33_MYCMU</name>
<dbReference type="RefSeq" id="WP_064979496.1">
    <property type="nucleotide sequence ID" value="NZ_LZLC01000059.1"/>
</dbReference>
<dbReference type="EMBL" id="LZLC01000059">
    <property type="protein sequence ID" value="OBJ44446.1"/>
    <property type="molecule type" value="Genomic_DNA"/>
</dbReference>
<gene>
    <name evidence="2" type="ORF">A5630_16215</name>
</gene>
<dbReference type="SMART" id="SM00507">
    <property type="entry name" value="HNHc"/>
    <property type="match status" value="1"/>
</dbReference>
<evidence type="ECO:0000313" key="3">
    <source>
        <dbReference type="Proteomes" id="UP000093898"/>
    </source>
</evidence>
<keyword evidence="2" id="KW-0378">Hydrolase</keyword>
<sequence>MSEGLVLNPDADEAALSGRMAELERVKARAAAEQARIAVALEARRVTAARAGGPRVSRAALGSEIGLARRESPHRGERLMAMARILVADMPCTLAALESGVLSEHRAELITKEAACLSVLDRRLLDAELCGDPGPLSGLGNAEVSAEAARIAYELDQQTVVEKMRRARSARHVRFRVAADGMMSMTVLMPAAQGQLVRQTLAREAASEVAAGSERSRAQVMADVVVGRVTGRDPVTTPVPVTLNLVMSDETLLTGGEQPAQLDGYGPIPAVLARDLVLAAAADATVGAALRRLYAQPDTNKLVAMESKARAFPKALATFIGLRDQICRTPYCNARIRHTDHVTPHAERGPTSAHNGDGLCEHCNYVKEEPGWQAAASYDRYGRHTIALTTPSGAVYTSTAPPTPDGLRIFTRDVHIARIKPAA</sequence>
<dbReference type="AlphaFoldDB" id="A0A1A3HA33"/>
<evidence type="ECO:0000313" key="2">
    <source>
        <dbReference type="EMBL" id="OBJ44446.1"/>
    </source>
</evidence>
<accession>A0A1A3HA33</accession>
<proteinExistence type="predicted"/>
<dbReference type="GO" id="GO:0004519">
    <property type="term" value="F:endonuclease activity"/>
    <property type="evidence" value="ECO:0007669"/>
    <property type="project" value="UniProtKB-KW"/>
</dbReference>
<comment type="caution">
    <text evidence="2">The sequence shown here is derived from an EMBL/GenBank/DDBJ whole genome shotgun (WGS) entry which is preliminary data.</text>
</comment>
<dbReference type="Proteomes" id="UP000093898">
    <property type="component" value="Unassembled WGS sequence"/>
</dbReference>
<evidence type="ECO:0000259" key="1">
    <source>
        <dbReference type="SMART" id="SM00507"/>
    </source>
</evidence>
<organism evidence="2 3">
    <name type="scientific">Mycolicibacterium mucogenicum</name>
    <name type="common">Mycobacterium mucogenicum</name>
    <dbReference type="NCBI Taxonomy" id="56689"/>
    <lineage>
        <taxon>Bacteria</taxon>
        <taxon>Bacillati</taxon>
        <taxon>Actinomycetota</taxon>
        <taxon>Actinomycetes</taxon>
        <taxon>Mycobacteriales</taxon>
        <taxon>Mycobacteriaceae</taxon>
        <taxon>Mycolicibacterium</taxon>
    </lineage>
</organism>
<keyword evidence="2" id="KW-0255">Endonuclease</keyword>
<protein>
    <submittedName>
        <fullName evidence="2">HNH endonuclease</fullName>
    </submittedName>
</protein>
<dbReference type="InterPro" id="IPR003615">
    <property type="entry name" value="HNH_nuc"/>
</dbReference>
<keyword evidence="2" id="KW-0540">Nuclease</keyword>
<dbReference type="STRING" id="56689.GCA_001291445_00432"/>